<dbReference type="Gene3D" id="3.30.559.10">
    <property type="entry name" value="Chloramphenicol acetyltransferase-like domain"/>
    <property type="match status" value="1"/>
</dbReference>
<dbReference type="AlphaFoldDB" id="A0AAV5DB05"/>
<evidence type="ECO:0000313" key="3">
    <source>
        <dbReference type="EMBL" id="GJN07496.1"/>
    </source>
</evidence>
<accession>A0AAV5DB05</accession>
<dbReference type="PANTHER" id="PTHR31147:SF66">
    <property type="entry name" value="OS05G0315700 PROTEIN"/>
    <property type="match status" value="1"/>
</dbReference>
<gene>
    <name evidence="3" type="primary">ga25332</name>
    <name evidence="3" type="ORF">PR202_ga25332</name>
</gene>
<dbReference type="InterPro" id="IPR023213">
    <property type="entry name" value="CAT-like_dom_sf"/>
</dbReference>
<reference evidence="3" key="1">
    <citation type="journal article" date="2018" name="DNA Res.">
        <title>Multiple hybrid de novo genome assembly of finger millet, an orphan allotetraploid crop.</title>
        <authorList>
            <person name="Hatakeyama M."/>
            <person name="Aluri S."/>
            <person name="Balachadran M.T."/>
            <person name="Sivarajan S.R."/>
            <person name="Patrignani A."/>
            <person name="Gruter S."/>
            <person name="Poveda L."/>
            <person name="Shimizu-Inatsugi R."/>
            <person name="Baeten J."/>
            <person name="Francoijs K.J."/>
            <person name="Nataraja K.N."/>
            <person name="Reddy Y.A.N."/>
            <person name="Phadnis S."/>
            <person name="Ravikumar R.L."/>
            <person name="Schlapbach R."/>
            <person name="Sreeman S.M."/>
            <person name="Shimizu K.K."/>
        </authorList>
    </citation>
    <scope>NUCLEOTIDE SEQUENCE</scope>
</reference>
<dbReference type="Pfam" id="PF02458">
    <property type="entry name" value="Transferase"/>
    <property type="match status" value="1"/>
</dbReference>
<dbReference type="Proteomes" id="UP001054889">
    <property type="component" value="Unassembled WGS sequence"/>
</dbReference>
<dbReference type="EMBL" id="BQKI01000014">
    <property type="protein sequence ID" value="GJN07496.1"/>
    <property type="molecule type" value="Genomic_DNA"/>
</dbReference>
<comment type="similarity">
    <text evidence="1">Belongs to the plant acyltransferase family.</text>
</comment>
<evidence type="ECO:0000313" key="4">
    <source>
        <dbReference type="Proteomes" id="UP001054889"/>
    </source>
</evidence>
<sequence length="160" mass="17482">MACLTASPLKFTVHRHPAVLMAPAAATPHELKRLSDIDDQDGLRALVQYYPFAGRLRELEGRKLAVDCTAESVLFIEADADVCLEHFGEVVHPPFPAIEELLFEVPGSSATLNCPLVLFQCIVVFRAPATRTGRLCALQACPYLCSMHAFACAPSCDLRL</sequence>
<organism evidence="3 4">
    <name type="scientific">Eleusine coracana subsp. coracana</name>
    <dbReference type="NCBI Taxonomy" id="191504"/>
    <lineage>
        <taxon>Eukaryota</taxon>
        <taxon>Viridiplantae</taxon>
        <taxon>Streptophyta</taxon>
        <taxon>Embryophyta</taxon>
        <taxon>Tracheophyta</taxon>
        <taxon>Spermatophyta</taxon>
        <taxon>Magnoliopsida</taxon>
        <taxon>Liliopsida</taxon>
        <taxon>Poales</taxon>
        <taxon>Poaceae</taxon>
        <taxon>PACMAD clade</taxon>
        <taxon>Chloridoideae</taxon>
        <taxon>Cynodonteae</taxon>
        <taxon>Eleusininae</taxon>
        <taxon>Eleusine</taxon>
    </lineage>
</organism>
<evidence type="ECO:0000256" key="2">
    <source>
        <dbReference type="ARBA" id="ARBA00022679"/>
    </source>
</evidence>
<keyword evidence="4" id="KW-1185">Reference proteome</keyword>
<keyword evidence="2" id="KW-0808">Transferase</keyword>
<proteinExistence type="inferred from homology"/>
<evidence type="ECO:0000256" key="1">
    <source>
        <dbReference type="ARBA" id="ARBA00009861"/>
    </source>
</evidence>
<reference evidence="3" key="2">
    <citation type="submission" date="2021-12" db="EMBL/GenBank/DDBJ databases">
        <title>Resequencing data analysis of finger millet.</title>
        <authorList>
            <person name="Hatakeyama M."/>
            <person name="Aluri S."/>
            <person name="Balachadran M.T."/>
            <person name="Sivarajan S.R."/>
            <person name="Poveda L."/>
            <person name="Shimizu-Inatsugi R."/>
            <person name="Schlapbach R."/>
            <person name="Sreeman S.M."/>
            <person name="Shimizu K.K."/>
        </authorList>
    </citation>
    <scope>NUCLEOTIDE SEQUENCE</scope>
</reference>
<dbReference type="GO" id="GO:0016747">
    <property type="term" value="F:acyltransferase activity, transferring groups other than amino-acyl groups"/>
    <property type="evidence" value="ECO:0007669"/>
    <property type="project" value="UniProtKB-ARBA"/>
</dbReference>
<comment type="caution">
    <text evidence="3">The sequence shown here is derived from an EMBL/GenBank/DDBJ whole genome shotgun (WGS) entry which is preliminary data.</text>
</comment>
<protein>
    <submittedName>
        <fullName evidence="3">Uncharacterized protein</fullName>
    </submittedName>
</protein>
<dbReference type="PANTHER" id="PTHR31147">
    <property type="entry name" value="ACYL TRANSFERASE 4"/>
    <property type="match status" value="1"/>
</dbReference>
<name>A0AAV5DB05_ELECO</name>
<dbReference type="InterPro" id="IPR050898">
    <property type="entry name" value="Plant_acyltransferase"/>
</dbReference>